<evidence type="ECO:0000256" key="4">
    <source>
        <dbReference type="RuleBase" id="RU363099"/>
    </source>
</evidence>
<keyword evidence="6" id="KW-1185">Reference proteome</keyword>
<evidence type="ECO:0000256" key="1">
    <source>
        <dbReference type="ARBA" id="ARBA00010746"/>
    </source>
</evidence>
<dbReference type="Pfam" id="PF03018">
    <property type="entry name" value="Dirigent"/>
    <property type="match status" value="1"/>
</dbReference>
<sequence>MEKVQIIFILISSSMLISNSQSTSHTSEKTAKFRVYIHQTLTGPNKTVYEVARSNITLTSPTSFGQVLVLDQLILATPDPSSEMLGRAQGVAIYSSLQELAITVNINLVFTTGEYNGSTICIVGRNPLSKSNNRETPIVGGSGVFRWARGYVISNVYSFDPESKYTVLEYNIYVVYSEQQS</sequence>
<accession>A0ABR0W1E2</accession>
<reference evidence="5 6" key="1">
    <citation type="journal article" date="2021" name="Comput. Struct. Biotechnol. J.">
        <title>De novo genome assembly of the potent medicinal plant Rehmannia glutinosa using nanopore technology.</title>
        <authorList>
            <person name="Ma L."/>
            <person name="Dong C."/>
            <person name="Song C."/>
            <person name="Wang X."/>
            <person name="Zheng X."/>
            <person name="Niu Y."/>
            <person name="Chen S."/>
            <person name="Feng W."/>
        </authorList>
    </citation>
    <scope>NUCLEOTIDE SEQUENCE [LARGE SCALE GENOMIC DNA]</scope>
    <source>
        <strain evidence="5">DH-2019</strain>
    </source>
</reference>
<comment type="function">
    <text evidence="4">Dirigent proteins impart stereoselectivity on the phenoxy radical-coupling reaction, yielding optically active lignans from two molecules of coniferyl alcohol in the biosynthesis of lignans, flavonolignans, and alkaloids and thus plays a central role in plant secondary metabolism.</text>
</comment>
<dbReference type="InterPro" id="IPR044859">
    <property type="entry name" value="Allene_oxi_cyc_Dirigent"/>
</dbReference>
<dbReference type="PANTHER" id="PTHR21495">
    <property type="entry name" value="NUCLEOPORIN-RELATED"/>
    <property type="match status" value="1"/>
</dbReference>
<comment type="subunit">
    <text evidence="2 4">Homodimer.</text>
</comment>
<dbReference type="InterPro" id="IPR004265">
    <property type="entry name" value="Dirigent"/>
</dbReference>
<evidence type="ECO:0000256" key="3">
    <source>
        <dbReference type="ARBA" id="ARBA00022525"/>
    </source>
</evidence>
<evidence type="ECO:0000313" key="6">
    <source>
        <dbReference type="Proteomes" id="UP001318860"/>
    </source>
</evidence>
<keyword evidence="3 4" id="KW-0964">Secreted</keyword>
<comment type="subcellular location">
    <subcellularLocation>
        <location evidence="4">Secreted</location>
        <location evidence="4">Extracellular space</location>
        <location evidence="4">Apoplast</location>
    </subcellularLocation>
</comment>
<feature type="signal peptide" evidence="4">
    <location>
        <begin position="1"/>
        <end position="22"/>
    </location>
</feature>
<evidence type="ECO:0000256" key="2">
    <source>
        <dbReference type="ARBA" id="ARBA00011738"/>
    </source>
</evidence>
<proteinExistence type="inferred from homology"/>
<dbReference type="Gene3D" id="2.40.480.10">
    <property type="entry name" value="Allene oxide cyclase-like"/>
    <property type="match status" value="1"/>
</dbReference>
<name>A0ABR0W1E2_REHGL</name>
<keyword evidence="4" id="KW-0732">Signal</keyword>
<comment type="similarity">
    <text evidence="1 4">Belongs to the plant dirigent protein family.</text>
</comment>
<dbReference type="EMBL" id="JABTTQ020000329">
    <property type="protein sequence ID" value="KAK6140446.1"/>
    <property type="molecule type" value="Genomic_DNA"/>
</dbReference>
<dbReference type="Proteomes" id="UP001318860">
    <property type="component" value="Unassembled WGS sequence"/>
</dbReference>
<protein>
    <recommendedName>
        <fullName evidence="4">Dirigent protein</fullName>
    </recommendedName>
</protein>
<feature type="chain" id="PRO_5044992941" description="Dirigent protein" evidence="4">
    <location>
        <begin position="23"/>
        <end position="181"/>
    </location>
</feature>
<gene>
    <name evidence="5" type="ORF">DH2020_025807</name>
</gene>
<comment type="caution">
    <text evidence="5">The sequence shown here is derived from an EMBL/GenBank/DDBJ whole genome shotgun (WGS) entry which is preliminary data.</text>
</comment>
<organism evidence="5 6">
    <name type="scientific">Rehmannia glutinosa</name>
    <name type="common">Chinese foxglove</name>
    <dbReference type="NCBI Taxonomy" id="99300"/>
    <lineage>
        <taxon>Eukaryota</taxon>
        <taxon>Viridiplantae</taxon>
        <taxon>Streptophyta</taxon>
        <taxon>Embryophyta</taxon>
        <taxon>Tracheophyta</taxon>
        <taxon>Spermatophyta</taxon>
        <taxon>Magnoliopsida</taxon>
        <taxon>eudicotyledons</taxon>
        <taxon>Gunneridae</taxon>
        <taxon>Pentapetalae</taxon>
        <taxon>asterids</taxon>
        <taxon>lamiids</taxon>
        <taxon>Lamiales</taxon>
        <taxon>Orobanchaceae</taxon>
        <taxon>Rehmannieae</taxon>
        <taxon>Rehmannia</taxon>
    </lineage>
</organism>
<evidence type="ECO:0000313" key="5">
    <source>
        <dbReference type="EMBL" id="KAK6140446.1"/>
    </source>
</evidence>
<keyword evidence="4" id="KW-0052">Apoplast</keyword>